<dbReference type="EMBL" id="NIDE01000014">
    <property type="protein sequence ID" value="OWK38366.1"/>
    <property type="molecule type" value="Genomic_DNA"/>
</dbReference>
<protein>
    <submittedName>
        <fullName evidence="1">Uncharacterized protein</fullName>
    </submittedName>
</protein>
<sequence length="126" mass="14367">MKMRLRLWLLIAAVLLIAVVVTAVLLPSRPRPCRKTYEQVHVGMTREEVETTVGGPPGDYADGKIWLHWFSAKFFGYKGWYGPDAELRVLFDAEGHAIDVVVLDGDRWLIPPKPGIREWVRDRLGL</sequence>
<gene>
    <name evidence="1" type="ORF">FRUB_07486</name>
</gene>
<organism evidence="1 2">
    <name type="scientific">Fimbriiglobus ruber</name>
    <dbReference type="NCBI Taxonomy" id="1908690"/>
    <lineage>
        <taxon>Bacteria</taxon>
        <taxon>Pseudomonadati</taxon>
        <taxon>Planctomycetota</taxon>
        <taxon>Planctomycetia</taxon>
        <taxon>Gemmatales</taxon>
        <taxon>Gemmataceae</taxon>
        <taxon>Fimbriiglobus</taxon>
    </lineage>
</organism>
<keyword evidence="2" id="KW-1185">Reference proteome</keyword>
<reference evidence="2" key="1">
    <citation type="submission" date="2017-06" db="EMBL/GenBank/DDBJ databases">
        <title>Genome analysis of Fimbriiglobus ruber SP5, the first member of the order Planctomycetales with confirmed chitinolytic capability.</title>
        <authorList>
            <person name="Ravin N.V."/>
            <person name="Rakitin A.L."/>
            <person name="Ivanova A.A."/>
            <person name="Beletsky A.V."/>
            <person name="Kulichevskaya I.S."/>
            <person name="Mardanov A.V."/>
            <person name="Dedysh S.N."/>
        </authorList>
    </citation>
    <scope>NUCLEOTIDE SEQUENCE [LARGE SCALE GENOMIC DNA]</scope>
    <source>
        <strain evidence="2">SP5</strain>
    </source>
</reference>
<dbReference type="RefSeq" id="WP_088258185.1">
    <property type="nucleotide sequence ID" value="NZ_NIDE01000014.1"/>
</dbReference>
<name>A0A225DLK6_9BACT</name>
<dbReference type="AlphaFoldDB" id="A0A225DLK6"/>
<accession>A0A225DLK6</accession>
<evidence type="ECO:0000313" key="1">
    <source>
        <dbReference type="EMBL" id="OWK38366.1"/>
    </source>
</evidence>
<comment type="caution">
    <text evidence="1">The sequence shown here is derived from an EMBL/GenBank/DDBJ whole genome shotgun (WGS) entry which is preliminary data.</text>
</comment>
<proteinExistence type="predicted"/>
<evidence type="ECO:0000313" key="2">
    <source>
        <dbReference type="Proteomes" id="UP000214646"/>
    </source>
</evidence>
<dbReference type="Proteomes" id="UP000214646">
    <property type="component" value="Unassembled WGS sequence"/>
</dbReference>